<name>A0ABN6D8L3_9BURK</name>
<evidence type="ECO:0000256" key="1">
    <source>
        <dbReference type="SAM" id="MobiDB-lite"/>
    </source>
</evidence>
<dbReference type="Proteomes" id="UP000824366">
    <property type="component" value="Chromosome"/>
</dbReference>
<evidence type="ECO:0000313" key="3">
    <source>
        <dbReference type="EMBL" id="BCO28327.1"/>
    </source>
</evidence>
<feature type="transmembrane region" description="Helical" evidence="2">
    <location>
        <begin position="109"/>
        <end position="130"/>
    </location>
</feature>
<feature type="transmembrane region" description="Helical" evidence="2">
    <location>
        <begin position="232"/>
        <end position="252"/>
    </location>
</feature>
<feature type="transmembrane region" description="Helical" evidence="2">
    <location>
        <begin position="322"/>
        <end position="341"/>
    </location>
</feature>
<sequence>MSTDYPDTFASWQATRFADTCAEDVFAPGVRVQLSWKDLEEAVERGAILPSEVHSLWAGWAFPDSPQRLAAQPDARRGVVPVEPDEPEAPERPQTAPPMTGPKFSFTNTLYYFGGMVAIGAMSLFMTLGWQSFGPWGLTLISLGYLLACLKVADHLKGRHLPVPAGILATLAVVLVPLVVWAVQNGLGWWPPGGSNSYSAYHTHINWRWLTLEFATLAAGVVMLWRYRLPFMVMPIAVTLWYMNMDVAHAIWSNTGQWDWQFTRDVSLVFGIATVFMALWVDVRSRRAAEPEWRQDYAFWLYLFGTLMFWGGLSLRDSHSELGKLVYCVINLVLVFAGAALGRRVFTVFGGLGVAIYLGHLSYKVFGDSLMFPFTLSLLGLGVIGLGIWWQRHEAGINATLGHWLPEGLRPV</sequence>
<feature type="transmembrane region" description="Helical" evidence="2">
    <location>
        <begin position="297"/>
        <end position="316"/>
    </location>
</feature>
<feature type="transmembrane region" description="Helical" evidence="2">
    <location>
        <begin position="136"/>
        <end position="153"/>
    </location>
</feature>
<reference evidence="3 4" key="1">
    <citation type="journal article" date="2021" name="Microbiol. Spectr.">
        <title>A Single Bacterium Capable of Oxidation and Reduction of Iron at Circumneutral pH.</title>
        <authorList>
            <person name="Kato S."/>
            <person name="Ohkuma M."/>
        </authorList>
    </citation>
    <scope>NUCLEOTIDE SEQUENCE [LARGE SCALE GENOMIC DNA]</scope>
    <source>
        <strain evidence="3 4">MIZ03</strain>
    </source>
</reference>
<feature type="transmembrane region" description="Helical" evidence="2">
    <location>
        <begin position="165"/>
        <end position="187"/>
    </location>
</feature>
<feature type="region of interest" description="Disordered" evidence="1">
    <location>
        <begin position="74"/>
        <end position="99"/>
    </location>
</feature>
<evidence type="ECO:0000313" key="4">
    <source>
        <dbReference type="Proteomes" id="UP000824366"/>
    </source>
</evidence>
<gene>
    <name evidence="3" type="ORF">MIZ03_3227</name>
</gene>
<protein>
    <recommendedName>
        <fullName evidence="5">DUF2157 domain-containing protein</fullName>
    </recommendedName>
</protein>
<organism evidence="3 4">
    <name type="scientific">Rhodoferax lithotrophicus</name>
    <dbReference type="NCBI Taxonomy" id="2798804"/>
    <lineage>
        <taxon>Bacteria</taxon>
        <taxon>Pseudomonadati</taxon>
        <taxon>Pseudomonadota</taxon>
        <taxon>Betaproteobacteria</taxon>
        <taxon>Burkholderiales</taxon>
        <taxon>Comamonadaceae</taxon>
        <taxon>Rhodoferax</taxon>
    </lineage>
</organism>
<proteinExistence type="predicted"/>
<keyword evidence="2" id="KW-1133">Transmembrane helix</keyword>
<keyword evidence="2" id="KW-0812">Transmembrane</keyword>
<evidence type="ECO:0008006" key="5">
    <source>
        <dbReference type="Google" id="ProtNLM"/>
    </source>
</evidence>
<dbReference type="RefSeq" id="WP_223904293.1">
    <property type="nucleotide sequence ID" value="NZ_AP024238.1"/>
</dbReference>
<keyword evidence="4" id="KW-1185">Reference proteome</keyword>
<feature type="transmembrane region" description="Helical" evidence="2">
    <location>
        <begin position="348"/>
        <end position="366"/>
    </location>
</feature>
<accession>A0ABN6D8L3</accession>
<dbReference type="EMBL" id="AP024238">
    <property type="protein sequence ID" value="BCO28327.1"/>
    <property type="molecule type" value="Genomic_DNA"/>
</dbReference>
<feature type="transmembrane region" description="Helical" evidence="2">
    <location>
        <begin position="372"/>
        <end position="390"/>
    </location>
</feature>
<keyword evidence="2" id="KW-0472">Membrane</keyword>
<feature type="transmembrane region" description="Helical" evidence="2">
    <location>
        <begin position="267"/>
        <end position="285"/>
    </location>
</feature>
<evidence type="ECO:0000256" key="2">
    <source>
        <dbReference type="SAM" id="Phobius"/>
    </source>
</evidence>